<protein>
    <submittedName>
        <fullName evidence="3">Calcium channel subunit Mid1</fullName>
    </submittedName>
</protein>
<keyword evidence="4" id="KW-1185">Reference proteome</keyword>
<evidence type="ECO:0000256" key="2">
    <source>
        <dbReference type="SAM" id="Phobius"/>
    </source>
</evidence>
<dbReference type="AlphaFoldDB" id="A0A6G1JEF6"/>
<accession>A0A6G1JEF6</accession>
<gene>
    <name evidence="3" type="ORF">K458DRAFT_400765</name>
</gene>
<keyword evidence="2" id="KW-1133">Transmembrane helix</keyword>
<dbReference type="PANTHER" id="PTHR39142:SF1">
    <property type="entry name" value="AEL197CP"/>
    <property type="match status" value="1"/>
</dbReference>
<dbReference type="OrthoDB" id="5405745at2759"/>
<keyword evidence="2" id="KW-0472">Membrane</keyword>
<evidence type="ECO:0000313" key="3">
    <source>
        <dbReference type="EMBL" id="KAF2688610.1"/>
    </source>
</evidence>
<organism evidence="3 4">
    <name type="scientific">Lentithecium fluviatile CBS 122367</name>
    <dbReference type="NCBI Taxonomy" id="1168545"/>
    <lineage>
        <taxon>Eukaryota</taxon>
        <taxon>Fungi</taxon>
        <taxon>Dikarya</taxon>
        <taxon>Ascomycota</taxon>
        <taxon>Pezizomycotina</taxon>
        <taxon>Dothideomycetes</taxon>
        <taxon>Pleosporomycetidae</taxon>
        <taxon>Pleosporales</taxon>
        <taxon>Massarineae</taxon>
        <taxon>Lentitheciaceae</taxon>
        <taxon>Lentithecium</taxon>
    </lineage>
</organism>
<evidence type="ECO:0000256" key="1">
    <source>
        <dbReference type="SAM" id="MobiDB-lite"/>
    </source>
</evidence>
<dbReference type="GO" id="GO:0098703">
    <property type="term" value="P:calcium ion import across plasma membrane"/>
    <property type="evidence" value="ECO:0007669"/>
    <property type="project" value="InterPro"/>
</dbReference>
<reference evidence="3" key="1">
    <citation type="journal article" date="2020" name="Stud. Mycol.">
        <title>101 Dothideomycetes genomes: a test case for predicting lifestyles and emergence of pathogens.</title>
        <authorList>
            <person name="Haridas S."/>
            <person name="Albert R."/>
            <person name="Binder M."/>
            <person name="Bloem J."/>
            <person name="Labutti K."/>
            <person name="Salamov A."/>
            <person name="Andreopoulos B."/>
            <person name="Baker S."/>
            <person name="Barry K."/>
            <person name="Bills G."/>
            <person name="Bluhm B."/>
            <person name="Cannon C."/>
            <person name="Castanera R."/>
            <person name="Culley D."/>
            <person name="Daum C."/>
            <person name="Ezra D."/>
            <person name="Gonzalez J."/>
            <person name="Henrissat B."/>
            <person name="Kuo A."/>
            <person name="Liang C."/>
            <person name="Lipzen A."/>
            <person name="Lutzoni F."/>
            <person name="Magnuson J."/>
            <person name="Mondo S."/>
            <person name="Nolan M."/>
            <person name="Ohm R."/>
            <person name="Pangilinan J."/>
            <person name="Park H.-J."/>
            <person name="Ramirez L."/>
            <person name="Alfaro M."/>
            <person name="Sun H."/>
            <person name="Tritt A."/>
            <person name="Yoshinaga Y."/>
            <person name="Zwiers L.-H."/>
            <person name="Turgeon B."/>
            <person name="Goodwin S."/>
            <person name="Spatafora J."/>
            <person name="Crous P."/>
            <person name="Grigoriev I."/>
        </authorList>
    </citation>
    <scope>NUCLEOTIDE SEQUENCE</scope>
    <source>
        <strain evidence="3">CBS 122367</strain>
    </source>
</reference>
<name>A0A6G1JEF6_9PLEO</name>
<dbReference type="InterPro" id="IPR024338">
    <property type="entry name" value="MID1/Yam8"/>
</dbReference>
<evidence type="ECO:0000313" key="4">
    <source>
        <dbReference type="Proteomes" id="UP000799291"/>
    </source>
</evidence>
<dbReference type="PANTHER" id="PTHR39142">
    <property type="entry name" value="MID1P"/>
    <property type="match status" value="1"/>
</dbReference>
<dbReference type="GO" id="GO:0005262">
    <property type="term" value="F:calcium channel activity"/>
    <property type="evidence" value="ECO:0007669"/>
    <property type="project" value="InterPro"/>
</dbReference>
<feature type="transmembrane region" description="Helical" evidence="2">
    <location>
        <begin position="12"/>
        <end position="30"/>
    </location>
</feature>
<feature type="compositionally biased region" description="Acidic residues" evidence="1">
    <location>
        <begin position="150"/>
        <end position="164"/>
    </location>
</feature>
<dbReference type="EMBL" id="MU005573">
    <property type="protein sequence ID" value="KAF2688610.1"/>
    <property type="molecule type" value="Genomic_DNA"/>
</dbReference>
<feature type="region of interest" description="Disordered" evidence="1">
    <location>
        <begin position="102"/>
        <end position="169"/>
    </location>
</feature>
<sequence length="647" mass="71965">MQLPKLTPLQSRLLASAVATGLVIVLWICIEPRNLVYAAEVPIPEHAQSNEFVESIPPSLLNVPPIDLGEYTKEERSNGVYAPDFIYFDRSVVGRQAEEVEQLSNNKKAEVQASPGSTKYFRFKPGQTSGNSARTAPVDASEPENMSENNTDEEGAEEDGLEDELEKRQSGTRMWISANACRGPKPTITLITDDTPQLTLYVSTSSKVQKPGPDTPETTPIPFYSGFANFTLQTDSEVYMGISAPNLTTGWNGSWSYELVASTVGQYHNYANNSNFIFMVDTDSESALFITHNFTSSNSSEEVEKWKRNNPFTMFAFPVGNWSDMIGLEASYCALEQQFPTNNLKVNTSITTIFGGAVPVSQFHITGLEADKDYQGFLAVNGSDDQTMNLTDVGLVRAGGEVFKQFTWKTKADDSCQVIFNLDFCNSVAYAVPSSPEFKLDDDRLKKLYDDQAKAYYRNFSNALDQVACDTASTAQYSLARNCNDCRRDYKAWLCSVLIPRCKDWNANETFLQERNINARLEDGTVPHADNLTKEFNQTFRERFAYSRSRNPMVDQVIKPGPYKELLPCEDLCFDLVRSCPAQLGFACPNSPARELSYGRRNTTSLTCNFPGAVVDLSPLKSGVGFLALRAGTLVLMSLSAMVWVWI</sequence>
<proteinExistence type="predicted"/>
<keyword evidence="2" id="KW-0812">Transmembrane</keyword>
<dbReference type="Pfam" id="PF12929">
    <property type="entry name" value="Mid1"/>
    <property type="match status" value="1"/>
</dbReference>
<dbReference type="Proteomes" id="UP000799291">
    <property type="component" value="Unassembled WGS sequence"/>
</dbReference>